<evidence type="ECO:0000313" key="2">
    <source>
        <dbReference type="EMBL" id="KPI84096.1"/>
    </source>
</evidence>
<feature type="region of interest" description="Disordered" evidence="1">
    <location>
        <begin position="61"/>
        <end position="85"/>
    </location>
</feature>
<feature type="region of interest" description="Disordered" evidence="1">
    <location>
        <begin position="796"/>
        <end position="895"/>
    </location>
</feature>
<evidence type="ECO:0000313" key="3">
    <source>
        <dbReference type="Proteomes" id="UP000038009"/>
    </source>
</evidence>
<feature type="region of interest" description="Disordered" evidence="1">
    <location>
        <begin position="935"/>
        <end position="1014"/>
    </location>
</feature>
<reference evidence="2 3" key="1">
    <citation type="journal article" date="2015" name="PLoS Pathog.">
        <title>Leptomonas seymouri: Adaptations to the Dixenous Life Cycle Analyzed by Genome Sequencing, Transcriptome Profiling and Co-infection with Leishmania donovani.</title>
        <authorList>
            <person name="Kraeva N."/>
            <person name="Butenko A."/>
            <person name="Hlavacova J."/>
            <person name="Kostygov A."/>
            <person name="Myskova J."/>
            <person name="Grybchuk D."/>
            <person name="Lestinova T."/>
            <person name="Votypka J."/>
            <person name="Volf P."/>
            <person name="Opperdoes F."/>
            <person name="Flegontov P."/>
            <person name="Lukes J."/>
            <person name="Yurchenko V."/>
        </authorList>
    </citation>
    <scope>NUCLEOTIDE SEQUENCE [LARGE SCALE GENOMIC DNA]</scope>
    <source>
        <strain evidence="2 3">ATCC 30220</strain>
    </source>
</reference>
<feature type="compositionally biased region" description="Basic and acidic residues" evidence="1">
    <location>
        <begin position="61"/>
        <end position="75"/>
    </location>
</feature>
<organism evidence="2 3">
    <name type="scientific">Leptomonas seymouri</name>
    <dbReference type="NCBI Taxonomy" id="5684"/>
    <lineage>
        <taxon>Eukaryota</taxon>
        <taxon>Discoba</taxon>
        <taxon>Euglenozoa</taxon>
        <taxon>Kinetoplastea</taxon>
        <taxon>Metakinetoplastina</taxon>
        <taxon>Trypanosomatida</taxon>
        <taxon>Trypanosomatidae</taxon>
        <taxon>Leishmaniinae</taxon>
        <taxon>Leptomonas</taxon>
    </lineage>
</organism>
<accession>A0A0N0P3G6</accession>
<gene>
    <name evidence="2" type="ORF">ABL78_6852</name>
</gene>
<dbReference type="VEuPathDB" id="TriTrypDB:Lsey_0290_0050"/>
<evidence type="ECO:0000256" key="1">
    <source>
        <dbReference type="SAM" id="MobiDB-lite"/>
    </source>
</evidence>
<dbReference type="EMBL" id="LJSK01000290">
    <property type="protein sequence ID" value="KPI84096.1"/>
    <property type="molecule type" value="Genomic_DNA"/>
</dbReference>
<feature type="compositionally biased region" description="Pro residues" evidence="1">
    <location>
        <begin position="993"/>
        <end position="1007"/>
    </location>
</feature>
<dbReference type="Proteomes" id="UP000038009">
    <property type="component" value="Unassembled WGS sequence"/>
</dbReference>
<dbReference type="OMA" id="PRFCAED"/>
<proteinExistence type="predicted"/>
<feature type="compositionally biased region" description="Low complexity" evidence="1">
    <location>
        <begin position="879"/>
        <end position="891"/>
    </location>
</feature>
<protein>
    <submittedName>
        <fullName evidence="2">Uncharacterized protein</fullName>
    </submittedName>
</protein>
<feature type="compositionally biased region" description="Polar residues" evidence="1">
    <location>
        <begin position="639"/>
        <end position="653"/>
    </location>
</feature>
<feature type="region of interest" description="Disordered" evidence="1">
    <location>
        <begin position="515"/>
        <end position="566"/>
    </location>
</feature>
<comment type="caution">
    <text evidence="2">The sequence shown here is derived from an EMBL/GenBank/DDBJ whole genome shotgun (WGS) entry which is preliminary data.</text>
</comment>
<feature type="compositionally biased region" description="Low complexity" evidence="1">
    <location>
        <begin position="540"/>
        <end position="559"/>
    </location>
</feature>
<sequence>MLKSSLKAPSSIDHDLFPLLTVRSCVSEADESKNGPRFCAEDKMTGAAYEIRSRKLELAREPADCDPTDQREDQRVSPPMSSSNLQKIRRQQARIDALLSAATLGIAPPSVALPIDIYIQEQPSTGDTYVASVDAFAGLSLGDIIRSGWGVMEEQVFLEILNAVESYGYASAKLPPHGNLSSDAIKQLLIVRDGASEARQPSRWVVSDWLLLSDDDGVRGNDGAADSMFDIESFIGDLEWMLHSSFAQLRISTSTDGAYFSAAQVEDVINETVERIRTFLMQLTAENAAAAAAAAAAEAANVGIASSGVHGPNALGGDAAHEGEMTDKAASVLAVGKISADEAKPDPSSAAPNGHAEASHSPPAMPSTKMPGHGGGARSGMRQSRNSPRQLCSSDYTNSAAAVKDSTRSMTLKDKMAYHQAALRNEQMLVNKQRRKNAPLPPRPTPVVKPTRKASAVHAVRLPADEEDVYYDAPSFGVTIKVKPSAYLTQGRQTSASGSSKSGRCNMRKLLSPHSARASISDCCTPRDGSRSTTTSKNLPQRASKQSQQQQVTTPHKQATTPRDLRERLLDDVVNMAVMNQRRRGQCLKLQQEADRKRREQRQDVLARSIPIRTAAPGDVQQRTMPAVLERPRVAITATSSSNGSNAPQATTYERQRGVMSRRSGTALTFDKGTCTVGGFVGVPPANFAAPSEPSGAFLFQMCEWPANVSESPEPTPPSPHARRVVHNYAAPPGAAAAQQHRTTLATPFPRAGAAAAATQAGQNRLHGRGRGAVEGRAMAITPVTRLLRPTIGQKPRKKVNVTATDGAREVPRGTQARTRGHPLRSARDAPATDAHLTAPRGMDRPGGVATGGHPLSARGKKQAVATPPAEAPVRDAPASSQLLQQQSAYSSKDKTAPYVKPLPLAALGLHSNLSSGTPHVPMAWGGTFTGNNNTSACHGSSPRDEDVPTSKKLKAPKSPGGSARPTLQASPRVAIAPDGGFVVPPSGARGTPRPPNTARPLPPQPALSPRGYRRVSSTGVLLLRETRKANLRGGAQVASSHFQYTASPHTPLPGRRAVAGGDGSVAVKAVAHTPRPLLRNKTLEREGNKAFAAVNRRPMRLLVPEKVHVHHIMTEAATQMPRAAPDPGPAAPQSSPAKALKGPCDGKQTTAPSHARRKRTLVLGNVRPVNEASPGILLRHNSLTTS</sequence>
<feature type="region of interest" description="Disordered" evidence="1">
    <location>
        <begin position="341"/>
        <end position="399"/>
    </location>
</feature>
<feature type="region of interest" description="Disordered" evidence="1">
    <location>
        <begin position="639"/>
        <end position="660"/>
    </location>
</feature>
<feature type="region of interest" description="Disordered" evidence="1">
    <location>
        <begin position="1121"/>
        <end position="1160"/>
    </location>
</feature>
<keyword evidence="3" id="KW-1185">Reference proteome</keyword>
<feature type="compositionally biased region" description="Polar residues" evidence="1">
    <location>
        <begin position="381"/>
        <end position="399"/>
    </location>
</feature>
<dbReference type="AlphaFoldDB" id="A0A0N0P3G6"/>
<name>A0A0N0P3G6_LEPSE</name>
<dbReference type="OrthoDB" id="248322at2759"/>